<dbReference type="Proteomes" id="UP001152651">
    <property type="component" value="Unassembled WGS sequence"/>
</dbReference>
<dbReference type="Pfam" id="PF15922">
    <property type="entry name" value="YjeJ"/>
    <property type="match status" value="1"/>
</dbReference>
<name>A0ABN8TBK0_9ENTR</name>
<proteinExistence type="predicted"/>
<reference evidence="1" key="1">
    <citation type="submission" date="2022-05" db="EMBL/GenBank/DDBJ databases">
        <authorList>
            <person name="Blom J."/>
        </authorList>
    </citation>
    <scope>NUCLEOTIDE SEQUENCE</scope>
    <source>
        <strain evidence="1">Type strain: CPO20170097</strain>
    </source>
</reference>
<dbReference type="RefSeq" id="WP_253898271.1">
    <property type="nucleotide sequence ID" value="NZ_CALSBS010000012.1"/>
</dbReference>
<evidence type="ECO:0000313" key="2">
    <source>
        <dbReference type="Proteomes" id="UP001152651"/>
    </source>
</evidence>
<keyword evidence="2" id="KW-1185">Reference proteome</keyword>
<dbReference type="InterPro" id="IPR031810">
    <property type="entry name" value="YjeJ-like"/>
</dbReference>
<accession>A0ABN8TBK0</accession>
<dbReference type="EMBL" id="CALSBS010000012">
    <property type="protein sequence ID" value="CAH6660236.1"/>
    <property type="molecule type" value="Genomic_DNA"/>
</dbReference>
<gene>
    <name evidence="1" type="ORF">FBBNIHIM_14025</name>
</gene>
<evidence type="ECO:0000313" key="1">
    <source>
        <dbReference type="EMBL" id="CAH6660236.1"/>
    </source>
</evidence>
<sequence length="285" mass="32267">MALNIKSVNTGVIRQGNAFVALALKIKEPKNKESLFFFPALVLRDLLIALESRLAALHQQQGDEKQKYEKARDKAGKKMLESVPALLEDELRHADINFRVDGLELSKNGKDELTITLKLHRGESVELTINELQIDLLVKAIIHSINNAGMKELALRISSLLDFLPLYDADCQEKGSLEYDFYDQPQWKHDLFNHYLAVLYRFTDKDGKECFSGSIVKTRTPSGSKEAQAVSRRLLDFSPRLKKLAGTPCRVYVRTLNANNGQQLTQEQCLRALYHLRVQSVKTAA</sequence>
<organism evidence="1 2">
    <name type="scientific">Pseudocitrobacter vendiensis</name>
    <dbReference type="NCBI Taxonomy" id="2488306"/>
    <lineage>
        <taxon>Bacteria</taxon>
        <taxon>Pseudomonadati</taxon>
        <taxon>Pseudomonadota</taxon>
        <taxon>Gammaproteobacteria</taxon>
        <taxon>Enterobacterales</taxon>
        <taxon>Enterobacteriaceae</taxon>
        <taxon>Pseudocitrobacter</taxon>
    </lineage>
</organism>
<comment type="caution">
    <text evidence="1">The sequence shown here is derived from an EMBL/GenBank/DDBJ whole genome shotgun (WGS) entry which is preliminary data.</text>
</comment>
<protein>
    <submittedName>
        <fullName evidence="1">YjeJ-like</fullName>
    </submittedName>
</protein>